<dbReference type="NCBIfam" id="NF006520">
    <property type="entry name" value="PRK08965.1-4"/>
    <property type="match status" value="1"/>
</dbReference>
<dbReference type="GO" id="GO:0005886">
    <property type="term" value="C:plasma membrane"/>
    <property type="evidence" value="ECO:0007669"/>
    <property type="project" value="UniProtKB-SubCell"/>
</dbReference>
<proteinExistence type="inferred from homology"/>
<keyword evidence="4 7" id="KW-0812">Transmembrane</keyword>
<dbReference type="InterPro" id="IPR002758">
    <property type="entry name" value="Cation_antiport_E"/>
</dbReference>
<dbReference type="AlphaFoldDB" id="A0A368Y140"/>
<evidence type="ECO:0000256" key="3">
    <source>
        <dbReference type="ARBA" id="ARBA00022475"/>
    </source>
</evidence>
<evidence type="ECO:0000256" key="5">
    <source>
        <dbReference type="ARBA" id="ARBA00022989"/>
    </source>
</evidence>
<evidence type="ECO:0000256" key="2">
    <source>
        <dbReference type="ARBA" id="ARBA00006228"/>
    </source>
</evidence>
<gene>
    <name evidence="8" type="ORF">DES41_103617</name>
</gene>
<sequence>MKRLVPSPPLSATLFVVWLLLHQSVDASTLLSAFVLALVVPLITQGLRPATVRMRKPRVALHLAGAALFDMLVSAKNVAWIVLTRRNVRLTSYFVVIPLELRDPNGLAVLAMIMCLTPGTAWGELSLDRSKLLIHVFDLVDEADFIARIKLRYELPLLEIFQMEGPAP</sequence>
<protein>
    <submittedName>
        <fullName evidence="8">Multisubunit potassium/proton antiporter PhaE subunit</fullName>
    </submittedName>
</protein>
<comment type="caution">
    <text evidence="8">The sequence shown here is derived from an EMBL/GenBank/DDBJ whole genome shotgun (WGS) entry which is preliminary data.</text>
</comment>
<comment type="subcellular location">
    <subcellularLocation>
        <location evidence="1">Cell membrane</location>
        <topology evidence="1">Multi-pass membrane protein</topology>
    </subcellularLocation>
</comment>
<dbReference type="Proteomes" id="UP000252884">
    <property type="component" value="Unassembled WGS sequence"/>
</dbReference>
<dbReference type="PANTHER" id="PTHR34584:SF1">
    <property type="entry name" value="NA(+)_H(+) ANTIPORTER SUBUNIT E1"/>
    <property type="match status" value="1"/>
</dbReference>
<dbReference type="GO" id="GO:0008324">
    <property type="term" value="F:monoatomic cation transmembrane transporter activity"/>
    <property type="evidence" value="ECO:0007669"/>
    <property type="project" value="InterPro"/>
</dbReference>
<feature type="transmembrane region" description="Helical" evidence="7">
    <location>
        <begin position="61"/>
        <end position="83"/>
    </location>
</feature>
<dbReference type="PANTHER" id="PTHR34584">
    <property type="entry name" value="NA(+)/H(+) ANTIPORTER SUBUNIT E1"/>
    <property type="match status" value="1"/>
</dbReference>
<reference evidence="8 9" key="1">
    <citation type="submission" date="2018-07" db="EMBL/GenBank/DDBJ databases">
        <title>Genomic Encyclopedia of Type Strains, Phase IV (KMG-IV): sequencing the most valuable type-strain genomes for metagenomic binning, comparative biology and taxonomic classification.</title>
        <authorList>
            <person name="Goeker M."/>
        </authorList>
    </citation>
    <scope>NUCLEOTIDE SEQUENCE [LARGE SCALE GENOMIC DNA]</scope>
    <source>
        <strain evidence="8 9">DSM 21634</strain>
    </source>
</reference>
<evidence type="ECO:0000313" key="9">
    <source>
        <dbReference type="Proteomes" id="UP000252884"/>
    </source>
</evidence>
<evidence type="ECO:0000256" key="6">
    <source>
        <dbReference type="ARBA" id="ARBA00023136"/>
    </source>
</evidence>
<keyword evidence="5 7" id="KW-1133">Transmembrane helix</keyword>
<dbReference type="Pfam" id="PF01899">
    <property type="entry name" value="MNHE"/>
    <property type="match status" value="1"/>
</dbReference>
<keyword evidence="3" id="KW-1003">Cell membrane</keyword>
<dbReference type="OrthoDB" id="9807187at2"/>
<evidence type="ECO:0000256" key="4">
    <source>
        <dbReference type="ARBA" id="ARBA00022692"/>
    </source>
</evidence>
<comment type="similarity">
    <text evidence="2">Belongs to the CPA3 antiporters (TC 2.A.63) subunit E family.</text>
</comment>
<name>A0A368Y140_9BURK</name>
<accession>A0A368Y140</accession>
<dbReference type="EMBL" id="QPJK01000003">
    <property type="protein sequence ID" value="RCW73008.1"/>
    <property type="molecule type" value="Genomic_DNA"/>
</dbReference>
<evidence type="ECO:0000256" key="1">
    <source>
        <dbReference type="ARBA" id="ARBA00004651"/>
    </source>
</evidence>
<dbReference type="RefSeq" id="WP_114468375.1">
    <property type="nucleotide sequence ID" value="NZ_QPJK01000003.1"/>
</dbReference>
<keyword evidence="6 7" id="KW-0472">Membrane</keyword>
<organism evidence="8 9">
    <name type="scientific">Pseudorhodoferax soli</name>
    <dbReference type="NCBI Taxonomy" id="545864"/>
    <lineage>
        <taxon>Bacteria</taxon>
        <taxon>Pseudomonadati</taxon>
        <taxon>Pseudomonadota</taxon>
        <taxon>Betaproteobacteria</taxon>
        <taxon>Burkholderiales</taxon>
        <taxon>Comamonadaceae</taxon>
    </lineage>
</organism>
<evidence type="ECO:0000256" key="7">
    <source>
        <dbReference type="SAM" id="Phobius"/>
    </source>
</evidence>
<keyword evidence="9" id="KW-1185">Reference proteome</keyword>
<dbReference type="PIRSF" id="PIRSF019239">
    <property type="entry name" value="MrpE"/>
    <property type="match status" value="1"/>
</dbReference>
<evidence type="ECO:0000313" key="8">
    <source>
        <dbReference type="EMBL" id="RCW73008.1"/>
    </source>
</evidence>